<keyword evidence="1" id="KW-0238">DNA-binding</keyword>
<accession>A0A0P6XN21</accession>
<dbReference type="Proteomes" id="UP000050430">
    <property type="component" value="Unassembled WGS sequence"/>
</dbReference>
<dbReference type="OrthoDB" id="9811597at2"/>
<sequence length="81" mass="9417">MEYRVQMNADGRFVLPSRMRKELKLEPGDEVILRLEDGSVRLIPLPQAVSYARQTVRKYIKEGTSLVDDLIQSRREQAARE</sequence>
<dbReference type="EMBL" id="LGCK01000006">
    <property type="protein sequence ID" value="KPL73373.1"/>
    <property type="molecule type" value="Genomic_DNA"/>
</dbReference>
<dbReference type="STRING" id="229920.ADM99_03955"/>
<dbReference type="RefSeq" id="WP_062421793.1">
    <property type="nucleotide sequence ID" value="NZ_BBYA01000009.1"/>
</dbReference>
<organism evidence="3 4">
    <name type="scientific">Leptolinea tardivitalis</name>
    <dbReference type="NCBI Taxonomy" id="229920"/>
    <lineage>
        <taxon>Bacteria</taxon>
        <taxon>Bacillati</taxon>
        <taxon>Chloroflexota</taxon>
        <taxon>Anaerolineae</taxon>
        <taxon>Anaerolineales</taxon>
        <taxon>Anaerolineaceae</taxon>
        <taxon>Leptolinea</taxon>
    </lineage>
</organism>
<reference evidence="3 4" key="1">
    <citation type="submission" date="2015-07" db="EMBL/GenBank/DDBJ databases">
        <title>Genome sequence of Leptolinea tardivitalis DSM 16556.</title>
        <authorList>
            <person name="Hemp J."/>
            <person name="Ward L.M."/>
            <person name="Pace L.A."/>
            <person name="Fischer W.W."/>
        </authorList>
    </citation>
    <scope>NUCLEOTIDE SEQUENCE [LARGE SCALE GENOMIC DNA]</scope>
    <source>
        <strain evidence="3 4">YMTK-2</strain>
    </source>
</reference>
<evidence type="ECO:0000313" key="3">
    <source>
        <dbReference type="EMBL" id="KPL73373.1"/>
    </source>
</evidence>
<evidence type="ECO:0000313" key="4">
    <source>
        <dbReference type="Proteomes" id="UP000050430"/>
    </source>
</evidence>
<dbReference type="InterPro" id="IPR007159">
    <property type="entry name" value="SpoVT-AbrB_dom"/>
</dbReference>
<dbReference type="GO" id="GO:0003677">
    <property type="term" value="F:DNA binding"/>
    <property type="evidence" value="ECO:0007669"/>
    <property type="project" value="UniProtKB-UniRule"/>
</dbReference>
<proteinExistence type="predicted"/>
<dbReference type="InterPro" id="IPR037914">
    <property type="entry name" value="SpoVT-AbrB_sf"/>
</dbReference>
<comment type="caution">
    <text evidence="3">The sequence shown here is derived from an EMBL/GenBank/DDBJ whole genome shotgun (WGS) entry which is preliminary data.</text>
</comment>
<dbReference type="SUPFAM" id="SSF89447">
    <property type="entry name" value="AbrB/MazE/MraZ-like"/>
    <property type="match status" value="1"/>
</dbReference>
<dbReference type="SMART" id="SM00966">
    <property type="entry name" value="SpoVT_AbrB"/>
    <property type="match status" value="1"/>
</dbReference>
<dbReference type="AlphaFoldDB" id="A0A0P6XN21"/>
<feature type="domain" description="SpoVT-AbrB" evidence="2">
    <location>
        <begin position="2"/>
        <end position="47"/>
    </location>
</feature>
<dbReference type="Pfam" id="PF04014">
    <property type="entry name" value="MazE_antitoxin"/>
    <property type="match status" value="1"/>
</dbReference>
<dbReference type="Gene3D" id="2.10.260.10">
    <property type="match status" value="1"/>
</dbReference>
<evidence type="ECO:0000256" key="1">
    <source>
        <dbReference type="PROSITE-ProRule" id="PRU01076"/>
    </source>
</evidence>
<keyword evidence="4" id="KW-1185">Reference proteome</keyword>
<evidence type="ECO:0000259" key="2">
    <source>
        <dbReference type="PROSITE" id="PS51740"/>
    </source>
</evidence>
<protein>
    <recommendedName>
        <fullName evidence="2">SpoVT-AbrB domain-containing protein</fullName>
    </recommendedName>
</protein>
<name>A0A0P6XN21_9CHLR</name>
<gene>
    <name evidence="3" type="ORF">ADM99_03955</name>
</gene>
<dbReference type="PROSITE" id="PS51740">
    <property type="entry name" value="SPOVT_ABRB"/>
    <property type="match status" value="1"/>
</dbReference>